<dbReference type="EMBL" id="HAEJ01010267">
    <property type="protein sequence ID" value="SBS50724.1"/>
    <property type="molecule type" value="Transcribed_RNA"/>
</dbReference>
<reference evidence="1" key="1">
    <citation type="submission" date="2016-05" db="EMBL/GenBank/DDBJ databases">
        <authorList>
            <person name="Lavstsen T."/>
            <person name="Jespersen J.S."/>
        </authorList>
    </citation>
    <scope>NUCLEOTIDE SEQUENCE</scope>
    <source>
        <tissue evidence="1">Brain</tissue>
    </source>
</reference>
<sequence length="63" mass="7268">RVGKHIRAVSPQFKKRIKPMDLDHTDLGNLTIFCADDQKTRNLSKLTVFSIRLPDQFEKAKSN</sequence>
<feature type="non-terminal residue" evidence="1">
    <location>
        <position position="63"/>
    </location>
</feature>
<accession>A0A1A8UQU3</accession>
<proteinExistence type="predicted"/>
<evidence type="ECO:0000313" key="1">
    <source>
        <dbReference type="EMBL" id="SBS50724.1"/>
    </source>
</evidence>
<organism evidence="1">
    <name type="scientific">Nothobranchius furzeri</name>
    <name type="common">Turquoise killifish</name>
    <dbReference type="NCBI Taxonomy" id="105023"/>
    <lineage>
        <taxon>Eukaryota</taxon>
        <taxon>Metazoa</taxon>
        <taxon>Chordata</taxon>
        <taxon>Craniata</taxon>
        <taxon>Vertebrata</taxon>
        <taxon>Euteleostomi</taxon>
        <taxon>Actinopterygii</taxon>
        <taxon>Neopterygii</taxon>
        <taxon>Teleostei</taxon>
        <taxon>Neoteleostei</taxon>
        <taxon>Acanthomorphata</taxon>
        <taxon>Ovalentaria</taxon>
        <taxon>Atherinomorphae</taxon>
        <taxon>Cyprinodontiformes</taxon>
        <taxon>Nothobranchiidae</taxon>
        <taxon>Nothobranchius</taxon>
    </lineage>
</organism>
<dbReference type="AlphaFoldDB" id="A0A1A8UQU3"/>
<name>A0A1A8UQU3_NOTFU</name>
<reference evidence="1" key="2">
    <citation type="submission" date="2016-06" db="EMBL/GenBank/DDBJ databases">
        <title>The genome of a short-lived fish provides insights into sex chromosome evolution and the genetic control of aging.</title>
        <authorList>
            <person name="Reichwald K."/>
            <person name="Felder M."/>
            <person name="Petzold A."/>
            <person name="Koch P."/>
            <person name="Groth M."/>
            <person name="Platzer M."/>
        </authorList>
    </citation>
    <scope>NUCLEOTIDE SEQUENCE</scope>
    <source>
        <tissue evidence="1">Brain</tissue>
    </source>
</reference>
<gene>
    <name evidence="1" type="primary">Nfu_g_1_013500</name>
</gene>
<protein>
    <submittedName>
        <fullName evidence="1">Uncharacterized protein</fullName>
    </submittedName>
</protein>
<feature type="non-terminal residue" evidence="1">
    <location>
        <position position="1"/>
    </location>
</feature>